<dbReference type="SMART" id="SM00908">
    <property type="entry name" value="Gal-bind_lectin"/>
    <property type="match status" value="1"/>
</dbReference>
<evidence type="ECO:0000259" key="3">
    <source>
        <dbReference type="PROSITE" id="PS51304"/>
    </source>
</evidence>
<dbReference type="Pfam" id="PF00337">
    <property type="entry name" value="Gal-bind_lectin"/>
    <property type="match status" value="1"/>
</dbReference>
<proteinExistence type="predicted"/>
<dbReference type="PANTHER" id="PTHR11346">
    <property type="entry name" value="GALECTIN"/>
    <property type="match status" value="1"/>
</dbReference>
<gene>
    <name evidence="4" type="primary">LGALS2</name>
</gene>
<reference evidence="4 5" key="1">
    <citation type="journal article" date="2011" name="Proc. Natl. Acad. Sci. U.S.A.">
        <title>Genetic diversity and population structure of the endangered marsupial Sarcophilus harrisii (Tasmanian devil).</title>
        <authorList>
            <person name="Miller W."/>
            <person name="Hayes V.M."/>
            <person name="Ratan A."/>
            <person name="Petersen D.C."/>
            <person name="Wittekindt N.E."/>
            <person name="Miller J."/>
            <person name="Walenz B."/>
            <person name="Knight J."/>
            <person name="Qi J."/>
            <person name="Zhao F."/>
            <person name="Wang Q."/>
            <person name="Bedoya-Reina O.C."/>
            <person name="Katiyar N."/>
            <person name="Tomsho L.P."/>
            <person name="Kasson L.M."/>
            <person name="Hardie R.A."/>
            <person name="Woodbridge P."/>
            <person name="Tindall E.A."/>
            <person name="Bertelsen M.F."/>
            <person name="Dixon D."/>
            <person name="Pyecroft S."/>
            <person name="Helgen K.M."/>
            <person name="Lesk A.M."/>
            <person name="Pringle T.H."/>
            <person name="Patterson N."/>
            <person name="Zhang Y."/>
            <person name="Kreiss A."/>
            <person name="Woods G.M."/>
            <person name="Jones M.E."/>
            <person name="Schuster S.C."/>
        </authorList>
    </citation>
    <scope>NUCLEOTIDE SEQUENCE [LARGE SCALE GENOMIC DNA]</scope>
</reference>
<sequence>MMPGMTLKLKGKITDDSDGFVINLGHSPKDIVLHFNPRFEEDVIVCNSQVCGKWQKEYRDDHLCFEPGDEIKLLVTFDEDEFQVKLPDGYQVTFPNRESCCHISYCCVKGGFSLTAFKLE</sequence>
<keyword evidence="5" id="KW-1185">Reference proteome</keyword>
<name>G3WV62_SARHA</name>
<reference evidence="4" key="2">
    <citation type="submission" date="2025-08" db="UniProtKB">
        <authorList>
            <consortium name="Ensembl"/>
        </authorList>
    </citation>
    <scope>IDENTIFICATION</scope>
</reference>
<dbReference type="GeneTree" id="ENSGT00940000155025"/>
<dbReference type="InterPro" id="IPR044156">
    <property type="entry name" value="Galectin-like"/>
</dbReference>
<dbReference type="InParanoid" id="G3WV62"/>
<dbReference type="PROSITE" id="PS51304">
    <property type="entry name" value="GALECTIN"/>
    <property type="match status" value="1"/>
</dbReference>
<protein>
    <recommendedName>
        <fullName evidence="2">Galectin</fullName>
    </recommendedName>
</protein>
<dbReference type="Ensembl" id="ENSSHAT00000019473.2">
    <property type="protein sequence ID" value="ENSSHAP00000019317.2"/>
    <property type="gene ID" value="ENSSHAG00000016405.2"/>
</dbReference>
<accession>G3WV62</accession>
<evidence type="ECO:0000313" key="4">
    <source>
        <dbReference type="Ensembl" id="ENSSHAP00000019317.2"/>
    </source>
</evidence>
<dbReference type="eggNOG" id="KOG3587">
    <property type="taxonomic scope" value="Eukaryota"/>
</dbReference>
<dbReference type="STRING" id="9305.ENSSHAP00000019317"/>
<dbReference type="InterPro" id="IPR001079">
    <property type="entry name" value="Galectin_CRD"/>
</dbReference>
<dbReference type="GO" id="GO:0030246">
    <property type="term" value="F:carbohydrate binding"/>
    <property type="evidence" value="ECO:0007669"/>
    <property type="project" value="UniProtKB-UniRule"/>
</dbReference>
<dbReference type="FunFam" id="2.60.120.200:FF:000021">
    <property type="entry name" value="Galectin"/>
    <property type="match status" value="1"/>
</dbReference>
<feature type="domain" description="Galectin" evidence="3">
    <location>
        <begin position="1"/>
        <end position="120"/>
    </location>
</feature>
<dbReference type="AlphaFoldDB" id="G3WV62"/>
<organism evidence="4 5">
    <name type="scientific">Sarcophilus harrisii</name>
    <name type="common">Tasmanian devil</name>
    <name type="synonym">Sarcophilus laniarius</name>
    <dbReference type="NCBI Taxonomy" id="9305"/>
    <lineage>
        <taxon>Eukaryota</taxon>
        <taxon>Metazoa</taxon>
        <taxon>Chordata</taxon>
        <taxon>Craniata</taxon>
        <taxon>Vertebrata</taxon>
        <taxon>Euteleostomi</taxon>
        <taxon>Mammalia</taxon>
        <taxon>Metatheria</taxon>
        <taxon>Dasyuromorphia</taxon>
        <taxon>Dasyuridae</taxon>
        <taxon>Sarcophilus</taxon>
    </lineage>
</organism>
<dbReference type="HOGENOM" id="CLU_037794_5_0_1"/>
<dbReference type="GO" id="GO:0043065">
    <property type="term" value="P:positive regulation of apoptotic process"/>
    <property type="evidence" value="ECO:0007669"/>
    <property type="project" value="Ensembl"/>
</dbReference>
<keyword evidence="1 2" id="KW-0430">Lectin</keyword>
<dbReference type="CDD" id="cd00070">
    <property type="entry name" value="GLECT"/>
    <property type="match status" value="1"/>
</dbReference>
<dbReference type="SMART" id="SM00276">
    <property type="entry name" value="GLECT"/>
    <property type="match status" value="1"/>
</dbReference>
<dbReference type="GO" id="GO:0043029">
    <property type="term" value="P:T cell homeostasis"/>
    <property type="evidence" value="ECO:0007669"/>
    <property type="project" value="Ensembl"/>
</dbReference>
<evidence type="ECO:0000313" key="5">
    <source>
        <dbReference type="Proteomes" id="UP000007648"/>
    </source>
</evidence>
<dbReference type="InterPro" id="IPR013320">
    <property type="entry name" value="ConA-like_dom_sf"/>
</dbReference>
<reference evidence="4" key="3">
    <citation type="submission" date="2025-09" db="UniProtKB">
        <authorList>
            <consortium name="Ensembl"/>
        </authorList>
    </citation>
    <scope>IDENTIFICATION</scope>
</reference>
<evidence type="ECO:0000256" key="1">
    <source>
        <dbReference type="ARBA" id="ARBA00022734"/>
    </source>
</evidence>
<dbReference type="GO" id="GO:1990724">
    <property type="term" value="C:galectin complex"/>
    <property type="evidence" value="ECO:0007669"/>
    <property type="project" value="Ensembl"/>
</dbReference>
<dbReference type="Gene3D" id="2.60.120.200">
    <property type="match status" value="1"/>
</dbReference>
<dbReference type="Proteomes" id="UP000007648">
    <property type="component" value="Unassembled WGS sequence"/>
</dbReference>
<dbReference type="SUPFAM" id="SSF49899">
    <property type="entry name" value="Concanavalin A-like lectins/glucanases"/>
    <property type="match status" value="1"/>
</dbReference>
<dbReference type="GO" id="GO:0098609">
    <property type="term" value="P:cell-cell adhesion"/>
    <property type="evidence" value="ECO:0007669"/>
    <property type="project" value="Ensembl"/>
</dbReference>
<evidence type="ECO:0000256" key="2">
    <source>
        <dbReference type="RuleBase" id="RU102079"/>
    </source>
</evidence>
<dbReference type="FunCoup" id="G3WV62">
    <property type="interactions" value="11"/>
</dbReference>
<dbReference type="PANTHER" id="PTHR11346:SF104">
    <property type="entry name" value="GALECTIN-2"/>
    <property type="match status" value="1"/>
</dbReference>